<sequence length="131" mass="14705">MIQKNNIPILIVEDDVFLADLYRTKFELEGFDVYTAYDGEKGLELVGKKRPAVILLDLILPKLNGFVVLENIKKDKKLKDIPVILLTNLSQKADVEKGLSLGATDYLIKAHFMPSEVVAKIKDLIKSNHIA</sequence>
<dbReference type="GO" id="GO:0000160">
    <property type="term" value="P:phosphorelay signal transduction system"/>
    <property type="evidence" value="ECO:0007669"/>
    <property type="project" value="InterPro"/>
</dbReference>
<feature type="modified residue" description="4-aspartylphosphate" evidence="2">
    <location>
        <position position="57"/>
    </location>
</feature>
<evidence type="ECO:0000256" key="2">
    <source>
        <dbReference type="PROSITE-ProRule" id="PRU00169"/>
    </source>
</evidence>
<feature type="domain" description="Response regulatory" evidence="3">
    <location>
        <begin position="8"/>
        <end position="124"/>
    </location>
</feature>
<dbReference type="Pfam" id="PF00072">
    <property type="entry name" value="Response_reg"/>
    <property type="match status" value="1"/>
</dbReference>
<dbReference type="Gene3D" id="3.40.50.2300">
    <property type="match status" value="1"/>
</dbReference>
<name>A0A2H0W4F8_9BACT</name>
<dbReference type="EMBL" id="PEZY01000005">
    <property type="protein sequence ID" value="PIS06246.1"/>
    <property type="molecule type" value="Genomic_DNA"/>
</dbReference>
<dbReference type="SMART" id="SM00448">
    <property type="entry name" value="REC"/>
    <property type="match status" value="1"/>
</dbReference>
<organism evidence="4 5">
    <name type="scientific">Candidatus Buchananbacteria bacterium CG10_big_fil_rev_8_21_14_0_10_33_19</name>
    <dbReference type="NCBI Taxonomy" id="1974525"/>
    <lineage>
        <taxon>Bacteria</taxon>
        <taxon>Candidatus Buchananiibacteriota</taxon>
    </lineage>
</organism>
<dbReference type="InterPro" id="IPR011006">
    <property type="entry name" value="CheY-like_superfamily"/>
</dbReference>
<gene>
    <name evidence="4" type="ORF">COT80_01595</name>
</gene>
<evidence type="ECO:0000256" key="1">
    <source>
        <dbReference type="ARBA" id="ARBA00022553"/>
    </source>
</evidence>
<proteinExistence type="predicted"/>
<protein>
    <submittedName>
        <fullName evidence="4">Response regulator</fullName>
    </submittedName>
</protein>
<dbReference type="AlphaFoldDB" id="A0A2H0W4F8"/>
<reference evidence="5" key="1">
    <citation type="submission" date="2017-09" db="EMBL/GenBank/DDBJ databases">
        <title>Depth-based differentiation of microbial function through sediment-hosted aquifers and enrichment of novel symbionts in the deep terrestrial subsurface.</title>
        <authorList>
            <person name="Probst A.J."/>
            <person name="Ladd B."/>
            <person name="Jarett J.K."/>
            <person name="Geller-Mcgrath D.E."/>
            <person name="Sieber C.M.K."/>
            <person name="Emerson J.B."/>
            <person name="Anantharaman K."/>
            <person name="Thomas B.C."/>
            <person name="Malmstrom R."/>
            <person name="Stieglmeier M."/>
            <person name="Klingl A."/>
            <person name="Woyke T."/>
            <person name="Ryan C.M."/>
            <person name="Banfield J.F."/>
        </authorList>
    </citation>
    <scope>NUCLEOTIDE SEQUENCE [LARGE SCALE GENOMIC DNA]</scope>
</reference>
<dbReference type="InterPro" id="IPR001789">
    <property type="entry name" value="Sig_transdc_resp-reg_receiver"/>
</dbReference>
<dbReference type="PANTHER" id="PTHR44591">
    <property type="entry name" value="STRESS RESPONSE REGULATOR PROTEIN 1"/>
    <property type="match status" value="1"/>
</dbReference>
<evidence type="ECO:0000313" key="4">
    <source>
        <dbReference type="EMBL" id="PIS06246.1"/>
    </source>
</evidence>
<accession>A0A2H0W4F8</accession>
<dbReference type="CDD" id="cd17574">
    <property type="entry name" value="REC_OmpR"/>
    <property type="match status" value="1"/>
</dbReference>
<keyword evidence="1 2" id="KW-0597">Phosphoprotein</keyword>
<dbReference type="PROSITE" id="PS50110">
    <property type="entry name" value="RESPONSE_REGULATORY"/>
    <property type="match status" value="1"/>
</dbReference>
<evidence type="ECO:0000313" key="5">
    <source>
        <dbReference type="Proteomes" id="UP000229056"/>
    </source>
</evidence>
<dbReference type="SUPFAM" id="SSF52172">
    <property type="entry name" value="CheY-like"/>
    <property type="match status" value="1"/>
</dbReference>
<dbReference type="Proteomes" id="UP000229056">
    <property type="component" value="Unassembled WGS sequence"/>
</dbReference>
<dbReference type="PANTHER" id="PTHR44591:SF3">
    <property type="entry name" value="RESPONSE REGULATORY DOMAIN-CONTAINING PROTEIN"/>
    <property type="match status" value="1"/>
</dbReference>
<comment type="caution">
    <text evidence="4">The sequence shown here is derived from an EMBL/GenBank/DDBJ whole genome shotgun (WGS) entry which is preliminary data.</text>
</comment>
<evidence type="ECO:0000259" key="3">
    <source>
        <dbReference type="PROSITE" id="PS50110"/>
    </source>
</evidence>
<dbReference type="InterPro" id="IPR050595">
    <property type="entry name" value="Bact_response_regulator"/>
</dbReference>